<feature type="signal peptide" evidence="2">
    <location>
        <begin position="1"/>
        <end position="25"/>
    </location>
</feature>
<comment type="caution">
    <text evidence="3">The sequence shown here is derived from an EMBL/GenBank/DDBJ whole genome shotgun (WGS) entry which is preliminary data.</text>
</comment>
<protein>
    <submittedName>
        <fullName evidence="3">Uncharacterized protein</fullName>
    </submittedName>
</protein>
<keyword evidence="2" id="KW-0732">Signal</keyword>
<dbReference type="PROSITE" id="PS51257">
    <property type="entry name" value="PROKAR_LIPOPROTEIN"/>
    <property type="match status" value="1"/>
</dbReference>
<dbReference type="AlphaFoldDB" id="A0A315XUF6"/>
<accession>A0A315XUF6</accession>
<sequence>MKKTDLKLIACLPLAAVLVSCGRTAIDPNDYVEVTFDGMDTVAYAHAEVDYEKMVTDNLKAFGIKSKKDDHAIERAAGKLEKYLSGELDKSSNLSNGDEIVFEWDDDDVEKLEKKYKIKLKVSDKTITVKDLDEPKKFDPFDYLDVSFTGVGPDGQIQLDYSDLPVDYVSFYADPSYGLSNGDKVKVTFGYSEDSAKDECFSQGYMPENYEKEYTVEGLQQYVTKISEIEKKSYDKMDKYAQDRFMEDVEDNWDKKELKDIELLGVNLYVPKEENYSMKNALCYVYKVTTTLKGEEKKDEEPTTEAATTTAEAATEAPTTTAEEKKDEGTTTAKADEKKEDATEATTEKKDDKKEEAKKDEKVYYYFAYYQNVLSPGDPDKDYDAQSYNEPSYSNFFGVSGDAFAIDGVLYVGYENLDDLYKAVEDKFYYECKVETNIKKK</sequence>
<gene>
    <name evidence="3" type="ORF">IE37_02973</name>
</gene>
<dbReference type="Proteomes" id="UP000245720">
    <property type="component" value="Unassembled WGS sequence"/>
</dbReference>
<proteinExistence type="predicted"/>
<name>A0A315XUF6_RUMFL</name>
<dbReference type="OrthoDB" id="1819953at2"/>
<feature type="chain" id="PRO_5016381249" evidence="2">
    <location>
        <begin position="26"/>
        <end position="441"/>
    </location>
</feature>
<feature type="region of interest" description="Disordered" evidence="1">
    <location>
        <begin position="294"/>
        <end position="354"/>
    </location>
</feature>
<evidence type="ECO:0000313" key="3">
    <source>
        <dbReference type="EMBL" id="PWJ10615.1"/>
    </source>
</evidence>
<reference evidence="3 4" key="1">
    <citation type="submission" date="2018-05" db="EMBL/GenBank/DDBJ databases">
        <title>The Hungate 1000. A catalogue of reference genomes from the rumen microbiome.</title>
        <authorList>
            <person name="Kelly W."/>
        </authorList>
    </citation>
    <scope>NUCLEOTIDE SEQUENCE [LARGE SCALE GENOMIC DNA]</scope>
    <source>
        <strain evidence="3 4">SAb67</strain>
    </source>
</reference>
<dbReference type="RefSeq" id="WP_109727663.1">
    <property type="nucleotide sequence ID" value="NZ_QGDI01000013.1"/>
</dbReference>
<evidence type="ECO:0000256" key="1">
    <source>
        <dbReference type="SAM" id="MobiDB-lite"/>
    </source>
</evidence>
<dbReference type="EMBL" id="QGDI01000013">
    <property type="protein sequence ID" value="PWJ10615.1"/>
    <property type="molecule type" value="Genomic_DNA"/>
</dbReference>
<organism evidence="3 4">
    <name type="scientific">Ruminococcus flavefaciens</name>
    <dbReference type="NCBI Taxonomy" id="1265"/>
    <lineage>
        <taxon>Bacteria</taxon>
        <taxon>Bacillati</taxon>
        <taxon>Bacillota</taxon>
        <taxon>Clostridia</taxon>
        <taxon>Eubacteriales</taxon>
        <taxon>Oscillospiraceae</taxon>
        <taxon>Ruminococcus</taxon>
    </lineage>
</organism>
<evidence type="ECO:0000313" key="4">
    <source>
        <dbReference type="Proteomes" id="UP000245720"/>
    </source>
</evidence>
<evidence type="ECO:0000256" key="2">
    <source>
        <dbReference type="SAM" id="SignalP"/>
    </source>
</evidence>
<feature type="compositionally biased region" description="Low complexity" evidence="1">
    <location>
        <begin position="304"/>
        <end position="321"/>
    </location>
</feature>
<feature type="compositionally biased region" description="Basic and acidic residues" evidence="1">
    <location>
        <begin position="322"/>
        <end position="354"/>
    </location>
</feature>